<evidence type="ECO:0000256" key="3">
    <source>
        <dbReference type="ARBA" id="ARBA00022692"/>
    </source>
</evidence>
<keyword evidence="5 6" id="KW-0472">Membrane</keyword>
<keyword evidence="2" id="KW-1003">Cell membrane</keyword>
<protein>
    <submittedName>
        <fullName evidence="8">SHOCT domain-containing protein</fullName>
    </submittedName>
</protein>
<evidence type="ECO:0000256" key="6">
    <source>
        <dbReference type="SAM" id="Phobius"/>
    </source>
</evidence>
<sequence length="139" mass="15710">MSNSVFLAYDYPLLGAFWTMMWIFLWILWIVLLFRVIGDVFTDDSLSGWGKTGWTFFVIILPFLGIFVYLIARGRDMGKRGQQAARARQESMDAYIRETAASTGSGGHADELAKLSELKSKGDLTETEFQHAKEKVLSS</sequence>
<evidence type="ECO:0000256" key="5">
    <source>
        <dbReference type="ARBA" id="ARBA00023136"/>
    </source>
</evidence>
<proteinExistence type="predicted"/>
<evidence type="ECO:0000256" key="4">
    <source>
        <dbReference type="ARBA" id="ARBA00022989"/>
    </source>
</evidence>
<evidence type="ECO:0000256" key="2">
    <source>
        <dbReference type="ARBA" id="ARBA00022475"/>
    </source>
</evidence>
<dbReference type="InterPro" id="IPR027379">
    <property type="entry name" value="CLS_N"/>
</dbReference>
<name>A0AAU2A4Q3_9ACTN</name>
<dbReference type="Pfam" id="PF13396">
    <property type="entry name" value="PLDc_N"/>
    <property type="match status" value="1"/>
</dbReference>
<keyword evidence="3 6" id="KW-0812">Transmembrane</keyword>
<feature type="transmembrane region" description="Helical" evidence="6">
    <location>
        <begin position="12"/>
        <end position="34"/>
    </location>
</feature>
<dbReference type="EMBL" id="CP108222">
    <property type="protein sequence ID" value="WTT19223.1"/>
    <property type="molecule type" value="Genomic_DNA"/>
</dbReference>
<feature type="domain" description="Cardiolipin synthase N-terminal" evidence="7">
    <location>
        <begin position="27"/>
        <end position="73"/>
    </location>
</feature>
<organism evidence="8">
    <name type="scientific">Streptomyces sp. NBC_00093</name>
    <dbReference type="NCBI Taxonomy" id="2975649"/>
    <lineage>
        <taxon>Bacteria</taxon>
        <taxon>Bacillati</taxon>
        <taxon>Actinomycetota</taxon>
        <taxon>Actinomycetes</taxon>
        <taxon>Kitasatosporales</taxon>
        <taxon>Streptomycetaceae</taxon>
        <taxon>Streptomyces</taxon>
    </lineage>
</organism>
<feature type="transmembrane region" description="Helical" evidence="6">
    <location>
        <begin position="54"/>
        <end position="72"/>
    </location>
</feature>
<evidence type="ECO:0000256" key="1">
    <source>
        <dbReference type="ARBA" id="ARBA00004651"/>
    </source>
</evidence>
<keyword evidence="4 6" id="KW-1133">Transmembrane helix</keyword>
<dbReference type="AlphaFoldDB" id="A0AAU2A4Q3"/>
<gene>
    <name evidence="8" type="ORF">OHA22_28690</name>
</gene>
<comment type="subcellular location">
    <subcellularLocation>
        <location evidence="1">Cell membrane</location>
        <topology evidence="1">Multi-pass membrane protein</topology>
    </subcellularLocation>
</comment>
<evidence type="ECO:0000313" key="8">
    <source>
        <dbReference type="EMBL" id="WTT19223.1"/>
    </source>
</evidence>
<reference evidence="8" key="1">
    <citation type="submission" date="2022-10" db="EMBL/GenBank/DDBJ databases">
        <title>The complete genomes of actinobacterial strains from the NBC collection.</title>
        <authorList>
            <person name="Joergensen T.S."/>
            <person name="Alvarez Arevalo M."/>
            <person name="Sterndorff E.B."/>
            <person name="Faurdal D."/>
            <person name="Vuksanovic O."/>
            <person name="Mourched A.-S."/>
            <person name="Charusanti P."/>
            <person name="Shaw S."/>
            <person name="Blin K."/>
            <person name="Weber T."/>
        </authorList>
    </citation>
    <scope>NUCLEOTIDE SEQUENCE</scope>
    <source>
        <strain evidence="8">NBC_00093</strain>
    </source>
</reference>
<accession>A0AAU2A4Q3</accession>
<evidence type="ECO:0000259" key="7">
    <source>
        <dbReference type="Pfam" id="PF13396"/>
    </source>
</evidence>
<dbReference type="GO" id="GO:0005886">
    <property type="term" value="C:plasma membrane"/>
    <property type="evidence" value="ECO:0007669"/>
    <property type="project" value="UniProtKB-SubCell"/>
</dbReference>